<feature type="domain" description="Purine catabolism PurC-like" evidence="2">
    <location>
        <begin position="5"/>
        <end position="119"/>
    </location>
</feature>
<sequence>MLLRDLLAVAELRLGLLTGDESLDREISDVLVTDLPDPTRYLTGGELVLTGLMWRRQAADSKRFVAALADAGVVALGAGDAWLGMIPDDLVAACRDRGLPLLEVPVEVSFGEITDLVGRRLAGIRAGDLRGELGRRRRIVAAVAEGVGLEELFSLIENELGVTAAVVSAVGSMIAGDLPEGMAVRLARAYLGAVRLPAVVRDGGTFTLFAVDRSHRAAGWALVCHGEVEAEIGFELASCVAMARTRFEEGRRVERRLAEELVALAWAGGEPAELSARLRTCGIDAAEPYAVVTATAAARQGTVRQAGTAGGPDPALLGGRVVEEILDRRVVAAVRTESGESSGECVALVPLAEGTAGQLAARLRERTELLAAQLPDIVAAVGVSSALTGAQAIRGGLEEAGHARRMAEARGGGVATSDEIYTHALLLATVPGDIRRSFAERLLGPLADYDRRHGAEMVRTLEVFLECAGSWNGCAERLHVHVNTVRYRVRRIEELTGKDLSSMADRIDLFLALSAGR</sequence>
<dbReference type="PANTHER" id="PTHR33744">
    <property type="entry name" value="CARBOHYDRATE DIACID REGULATOR"/>
    <property type="match status" value="1"/>
</dbReference>
<feature type="domain" description="CdaR GGDEF-like" evidence="4">
    <location>
        <begin position="269"/>
        <end position="406"/>
    </location>
</feature>
<dbReference type="Pfam" id="PF13556">
    <property type="entry name" value="HTH_30"/>
    <property type="match status" value="1"/>
</dbReference>
<dbReference type="Gene3D" id="1.10.10.2840">
    <property type="entry name" value="PucR C-terminal helix-turn-helix domain"/>
    <property type="match status" value="1"/>
</dbReference>
<dbReference type="InterPro" id="IPR041522">
    <property type="entry name" value="CdaR_GGDEF"/>
</dbReference>
<evidence type="ECO:0000313" key="5">
    <source>
        <dbReference type="EMBL" id="MFC0861151.1"/>
    </source>
</evidence>
<keyword evidence="6" id="KW-1185">Reference proteome</keyword>
<reference evidence="5 6" key="1">
    <citation type="submission" date="2024-09" db="EMBL/GenBank/DDBJ databases">
        <authorList>
            <person name="Sun Q."/>
            <person name="Mori K."/>
        </authorList>
    </citation>
    <scope>NUCLEOTIDE SEQUENCE [LARGE SCALE GENOMIC DNA]</scope>
    <source>
        <strain evidence="5 6">TBRC 1851</strain>
    </source>
</reference>
<comment type="caution">
    <text evidence="5">The sequence shown here is derived from an EMBL/GenBank/DDBJ whole genome shotgun (WGS) entry which is preliminary data.</text>
</comment>
<evidence type="ECO:0000259" key="3">
    <source>
        <dbReference type="Pfam" id="PF13556"/>
    </source>
</evidence>
<dbReference type="EMBL" id="JBHMQT010000003">
    <property type="protein sequence ID" value="MFC0861151.1"/>
    <property type="molecule type" value="Genomic_DNA"/>
</dbReference>
<dbReference type="InterPro" id="IPR042070">
    <property type="entry name" value="PucR_C-HTH_sf"/>
</dbReference>
<evidence type="ECO:0000256" key="1">
    <source>
        <dbReference type="ARBA" id="ARBA00006754"/>
    </source>
</evidence>
<gene>
    <name evidence="5" type="ORF">ACFHYQ_02445</name>
</gene>
<name>A0ABV6TY67_9ACTN</name>
<protein>
    <submittedName>
        <fullName evidence="5">PucR family transcriptional regulator</fullName>
    </submittedName>
</protein>
<proteinExistence type="inferred from homology"/>
<dbReference type="InterPro" id="IPR012914">
    <property type="entry name" value="PucR_dom"/>
</dbReference>
<dbReference type="Pfam" id="PF07905">
    <property type="entry name" value="PucR"/>
    <property type="match status" value="1"/>
</dbReference>
<evidence type="ECO:0000259" key="2">
    <source>
        <dbReference type="Pfam" id="PF07905"/>
    </source>
</evidence>
<evidence type="ECO:0000313" key="6">
    <source>
        <dbReference type="Proteomes" id="UP001589870"/>
    </source>
</evidence>
<dbReference type="Proteomes" id="UP001589870">
    <property type="component" value="Unassembled WGS sequence"/>
</dbReference>
<dbReference type="PANTHER" id="PTHR33744:SF17">
    <property type="entry name" value="CONSERVED PROTEIN"/>
    <property type="match status" value="1"/>
</dbReference>
<feature type="domain" description="PucR C-terminal helix-turn-helix" evidence="3">
    <location>
        <begin position="458"/>
        <end position="514"/>
    </location>
</feature>
<dbReference type="InterPro" id="IPR025736">
    <property type="entry name" value="PucR_C-HTH_dom"/>
</dbReference>
<accession>A0ABV6TY67</accession>
<dbReference type="Pfam" id="PF17853">
    <property type="entry name" value="GGDEF_2"/>
    <property type="match status" value="1"/>
</dbReference>
<organism evidence="5 6">
    <name type="scientific">Sphaerimonospora cavernae</name>
    <dbReference type="NCBI Taxonomy" id="1740611"/>
    <lineage>
        <taxon>Bacteria</taxon>
        <taxon>Bacillati</taxon>
        <taxon>Actinomycetota</taxon>
        <taxon>Actinomycetes</taxon>
        <taxon>Streptosporangiales</taxon>
        <taxon>Streptosporangiaceae</taxon>
        <taxon>Sphaerimonospora</taxon>
    </lineage>
</organism>
<dbReference type="InterPro" id="IPR051448">
    <property type="entry name" value="CdaR-like_regulators"/>
</dbReference>
<comment type="similarity">
    <text evidence="1">Belongs to the CdaR family.</text>
</comment>
<dbReference type="RefSeq" id="WP_394299382.1">
    <property type="nucleotide sequence ID" value="NZ_JBHMQT010000003.1"/>
</dbReference>
<evidence type="ECO:0000259" key="4">
    <source>
        <dbReference type="Pfam" id="PF17853"/>
    </source>
</evidence>